<evidence type="ECO:0000313" key="14">
    <source>
        <dbReference type="EMBL" id="EOL43279.1"/>
    </source>
</evidence>
<evidence type="ECO:0000256" key="5">
    <source>
        <dbReference type="ARBA" id="ARBA00022741"/>
    </source>
</evidence>
<dbReference type="OrthoDB" id="9813266at2"/>
<dbReference type="SFLD" id="SFLDG00002">
    <property type="entry name" value="C1.7:_P-type_atpase_like"/>
    <property type="match status" value="1"/>
</dbReference>
<evidence type="ECO:0000256" key="3">
    <source>
        <dbReference type="ARBA" id="ARBA00022692"/>
    </source>
</evidence>
<accession>R3TP16</accession>
<dbReference type="GO" id="GO:0005886">
    <property type="term" value="C:plasma membrane"/>
    <property type="evidence" value="ECO:0007669"/>
    <property type="project" value="UniProtKB-SubCell"/>
</dbReference>
<dbReference type="GO" id="GO:0005524">
    <property type="term" value="F:ATP binding"/>
    <property type="evidence" value="ECO:0007669"/>
    <property type="project" value="UniProtKB-UniRule"/>
</dbReference>
<feature type="domain" description="P-type ATPase A" evidence="13">
    <location>
        <begin position="116"/>
        <end position="216"/>
    </location>
</feature>
<dbReference type="PROSITE" id="PS01229">
    <property type="entry name" value="COF_2"/>
    <property type="match status" value="1"/>
</dbReference>
<dbReference type="CDD" id="cd07551">
    <property type="entry name" value="P-type_ATPase_HM_ZosA_PfeT-like"/>
    <property type="match status" value="1"/>
</dbReference>
<keyword evidence="15" id="KW-1185">Reference proteome</keyword>
<dbReference type="FunFam" id="2.70.150.10:FF:000002">
    <property type="entry name" value="Copper-transporting ATPase 1, putative"/>
    <property type="match status" value="1"/>
</dbReference>
<keyword evidence="7" id="KW-0460">Magnesium</keyword>
<evidence type="ECO:0000256" key="10">
    <source>
        <dbReference type="ARBA" id="ARBA00023065"/>
    </source>
</evidence>
<dbReference type="RefSeq" id="WP_010772694.1">
    <property type="nucleotide sequence ID" value="NZ_KB946335.1"/>
</dbReference>
<evidence type="ECO:0000256" key="4">
    <source>
        <dbReference type="ARBA" id="ARBA00022723"/>
    </source>
</evidence>
<comment type="caution">
    <text evidence="14">The sequence shown here is derived from an EMBL/GenBank/DDBJ whole genome shotgun (WGS) entry which is preliminary data.</text>
</comment>
<dbReference type="InterPro" id="IPR036412">
    <property type="entry name" value="HAD-like_sf"/>
</dbReference>
<feature type="transmembrane region" description="Helical" evidence="12">
    <location>
        <begin position="237"/>
        <end position="256"/>
    </location>
</feature>
<dbReference type="InterPro" id="IPR018303">
    <property type="entry name" value="ATPase_P-typ_P_site"/>
</dbReference>
<feature type="transmembrane region" description="Helical" evidence="12">
    <location>
        <begin position="9"/>
        <end position="26"/>
    </location>
</feature>
<evidence type="ECO:0000256" key="2">
    <source>
        <dbReference type="ARBA" id="ARBA00006024"/>
    </source>
</evidence>
<dbReference type="GO" id="GO:0019829">
    <property type="term" value="F:ATPase-coupled monoatomic cation transmembrane transporter activity"/>
    <property type="evidence" value="ECO:0007669"/>
    <property type="project" value="InterPro"/>
</dbReference>
<keyword evidence="4 12" id="KW-0479">Metal-binding</keyword>
<dbReference type="PRINTS" id="PR00119">
    <property type="entry name" value="CATATPASE"/>
</dbReference>
<evidence type="ECO:0000256" key="9">
    <source>
        <dbReference type="ARBA" id="ARBA00022989"/>
    </source>
</evidence>
<keyword evidence="10" id="KW-0406">Ion transport</keyword>
<dbReference type="GO" id="GO:0046872">
    <property type="term" value="F:metal ion binding"/>
    <property type="evidence" value="ECO:0007669"/>
    <property type="project" value="UniProtKB-KW"/>
</dbReference>
<proteinExistence type="inferred from homology"/>
<dbReference type="Proteomes" id="UP000013840">
    <property type="component" value="Unassembled WGS sequence"/>
</dbReference>
<dbReference type="InterPro" id="IPR001757">
    <property type="entry name" value="P_typ_ATPase"/>
</dbReference>
<dbReference type="InterPro" id="IPR023214">
    <property type="entry name" value="HAD_sf"/>
</dbReference>
<dbReference type="InterPro" id="IPR051949">
    <property type="entry name" value="Cation_Transport_ATPase"/>
</dbReference>
<dbReference type="Pfam" id="PF00122">
    <property type="entry name" value="E1-E2_ATPase"/>
    <property type="match status" value="1"/>
</dbReference>
<keyword evidence="10" id="KW-0813">Transport</keyword>
<evidence type="ECO:0000313" key="15">
    <source>
        <dbReference type="Proteomes" id="UP000013840"/>
    </source>
</evidence>
<dbReference type="NCBIfam" id="TIGR01525">
    <property type="entry name" value="ATPase-IB_hvy"/>
    <property type="match status" value="1"/>
</dbReference>
<dbReference type="Gene3D" id="3.40.1110.10">
    <property type="entry name" value="Calcium-transporting ATPase, cytoplasmic domain N"/>
    <property type="match status" value="1"/>
</dbReference>
<dbReference type="PANTHER" id="PTHR43079:SF1">
    <property type="entry name" value="CADMIUM_ZINC-TRANSPORTING ATPASE HMA1, CHLOROPLASTIC-RELATED"/>
    <property type="match status" value="1"/>
</dbReference>
<evidence type="ECO:0000256" key="12">
    <source>
        <dbReference type="RuleBase" id="RU362081"/>
    </source>
</evidence>
<gene>
    <name evidence="14" type="ORF">UC7_02608</name>
</gene>
<evidence type="ECO:0000256" key="1">
    <source>
        <dbReference type="ARBA" id="ARBA00004651"/>
    </source>
</evidence>
<sequence length="656" mass="71774">MKLSEEQKAILSTILCLLLIIIGFVLEKLNVRFYPISFAAAIFLGGFKQTKEGLFDTIENRHLNVDLLMALAAIGACLIGNWFEGAMLTFIFCLSGALEEYTTNKSKKEISSLMNMQPETAFLLHDSGKTTEVAVTQLQIGDLLLVPKGARIPIDGTLVKGSSTIDEAAITGESIPVEKGIDAPLFGGTINLGDAITMSVSKTSDNTLFAKIIRLVDEAQNTPSQTASFIETLENTYVKIILIAIPMMILIPYLFLGWSWSESFYRGMVLLVVASPCALVASATPATLAAISNGAKNGVLFKGGVYLENLASLRAIAFDKTGTLTRGTPIVTDAIFLSNKEEGLNILLAMERHSTHPLAQAIILRFENETTSEYNQMEVKNIIGFGMETTIDSITWRVGKSTFNDHTILREELQNEIEYLQNEGKTVIYLFKENDIIAYFGLLDVPKPEAKEVIHYFKQSGIRTTMITGDHKKTALAVAAELDVDEVYANCLPEDKTVLIKEQKETYGVNIMVGDGINDAPALANAAIGVAMGEGTDIAMDVADMVLMQNDLEKLQMSHLLSKKLKRIVTQNIIFSAGVILLLILSNFFQLINLPLGVIGHEGSTILVILNGLRMLQTIPIEKKQTTGFFSKAKKLGASSAKHIPVSRNQNKLLRK</sequence>
<evidence type="ECO:0000256" key="6">
    <source>
        <dbReference type="ARBA" id="ARBA00022840"/>
    </source>
</evidence>
<feature type="transmembrane region" description="Helical" evidence="12">
    <location>
        <begin position="268"/>
        <end position="291"/>
    </location>
</feature>
<feature type="transmembrane region" description="Helical" evidence="12">
    <location>
        <begin position="573"/>
        <end position="592"/>
    </location>
</feature>
<dbReference type="SUPFAM" id="SSF81665">
    <property type="entry name" value="Calcium ATPase, transmembrane domain M"/>
    <property type="match status" value="1"/>
</dbReference>
<dbReference type="PROSITE" id="PS00154">
    <property type="entry name" value="ATPASE_E1_E2"/>
    <property type="match status" value="1"/>
</dbReference>
<organism evidence="14 15">
    <name type="scientific">Enterococcus caccae ATCC BAA-1240</name>
    <dbReference type="NCBI Taxonomy" id="1158612"/>
    <lineage>
        <taxon>Bacteria</taxon>
        <taxon>Bacillati</taxon>
        <taxon>Bacillota</taxon>
        <taxon>Bacilli</taxon>
        <taxon>Lactobacillales</taxon>
        <taxon>Enterococcaceae</taxon>
        <taxon>Enterococcus</taxon>
    </lineage>
</organism>
<feature type="transmembrane region" description="Helical" evidence="12">
    <location>
        <begin position="67"/>
        <end position="98"/>
    </location>
</feature>
<dbReference type="InterPro" id="IPR008250">
    <property type="entry name" value="ATPase_P-typ_transduc_dom_A_sf"/>
</dbReference>
<evidence type="ECO:0000256" key="7">
    <source>
        <dbReference type="ARBA" id="ARBA00022842"/>
    </source>
</evidence>
<keyword evidence="9 12" id="KW-1133">Transmembrane helix</keyword>
<dbReference type="GO" id="GO:0016887">
    <property type="term" value="F:ATP hydrolysis activity"/>
    <property type="evidence" value="ECO:0007669"/>
    <property type="project" value="InterPro"/>
</dbReference>
<dbReference type="EMBL" id="AJAU01000022">
    <property type="protein sequence ID" value="EOL43279.1"/>
    <property type="molecule type" value="Genomic_DNA"/>
</dbReference>
<dbReference type="eggNOG" id="COG2217">
    <property type="taxonomic scope" value="Bacteria"/>
</dbReference>
<dbReference type="PATRIC" id="fig|1158612.3.peg.2571"/>
<dbReference type="InterPro" id="IPR059000">
    <property type="entry name" value="ATPase_P-type_domA"/>
</dbReference>
<evidence type="ECO:0000256" key="8">
    <source>
        <dbReference type="ARBA" id="ARBA00022967"/>
    </source>
</evidence>
<protein>
    <submittedName>
        <fullName evidence="14">Heavy metal translocating P-type ATPase</fullName>
    </submittedName>
</protein>
<comment type="similarity">
    <text evidence="2 12">Belongs to the cation transport ATPase (P-type) (TC 3.A.3) family. Type IB subfamily.</text>
</comment>
<dbReference type="SFLD" id="SFLDS00003">
    <property type="entry name" value="Haloacid_Dehalogenase"/>
    <property type="match status" value="1"/>
</dbReference>
<keyword evidence="11 12" id="KW-0472">Membrane</keyword>
<evidence type="ECO:0000256" key="11">
    <source>
        <dbReference type="ARBA" id="ARBA00023136"/>
    </source>
</evidence>
<dbReference type="STRING" id="317735.RU98_GL003195"/>
<keyword evidence="3 12" id="KW-0812">Transmembrane</keyword>
<dbReference type="PANTHER" id="PTHR43079">
    <property type="entry name" value="PROBABLE CADMIUM/ZINC-TRANSPORTING ATPASE HMA1"/>
    <property type="match status" value="1"/>
</dbReference>
<keyword evidence="5 12" id="KW-0547">Nucleotide-binding</keyword>
<dbReference type="AlphaFoldDB" id="R3TP16"/>
<dbReference type="SUPFAM" id="SSF56784">
    <property type="entry name" value="HAD-like"/>
    <property type="match status" value="1"/>
</dbReference>
<comment type="subcellular location">
    <subcellularLocation>
        <location evidence="1">Cell membrane</location>
        <topology evidence="1">Multi-pass membrane protein</topology>
    </subcellularLocation>
</comment>
<dbReference type="InterPro" id="IPR027256">
    <property type="entry name" value="P-typ_ATPase_IB"/>
</dbReference>
<dbReference type="Gene3D" id="2.70.150.10">
    <property type="entry name" value="Calcium-transporting ATPase, cytoplasmic transduction domain A"/>
    <property type="match status" value="1"/>
</dbReference>
<name>R3TP16_9ENTE</name>
<dbReference type="NCBIfam" id="TIGR01494">
    <property type="entry name" value="ATPase_P-type"/>
    <property type="match status" value="1"/>
</dbReference>
<reference evidence="14 15" key="1">
    <citation type="submission" date="2013-02" db="EMBL/GenBank/DDBJ databases">
        <title>The Genome Sequence of Enterococcus caccae BAA-1240.</title>
        <authorList>
            <consortium name="The Broad Institute Genome Sequencing Platform"/>
            <consortium name="The Broad Institute Genome Sequencing Center for Infectious Disease"/>
            <person name="Earl A.M."/>
            <person name="Gilmore M.S."/>
            <person name="Lebreton F."/>
            <person name="Walker B."/>
            <person name="Young S.K."/>
            <person name="Zeng Q."/>
            <person name="Gargeya S."/>
            <person name="Fitzgerald M."/>
            <person name="Haas B."/>
            <person name="Abouelleil A."/>
            <person name="Alvarado L."/>
            <person name="Arachchi H.M."/>
            <person name="Berlin A.M."/>
            <person name="Chapman S.B."/>
            <person name="Dewar J."/>
            <person name="Goldberg J."/>
            <person name="Griggs A."/>
            <person name="Gujja S."/>
            <person name="Hansen M."/>
            <person name="Howarth C."/>
            <person name="Imamovic A."/>
            <person name="Larimer J."/>
            <person name="McCowan C."/>
            <person name="Murphy C."/>
            <person name="Neiman D."/>
            <person name="Pearson M."/>
            <person name="Priest M."/>
            <person name="Roberts A."/>
            <person name="Saif S."/>
            <person name="Shea T."/>
            <person name="Sisk P."/>
            <person name="Sykes S."/>
            <person name="Wortman J."/>
            <person name="Nusbaum C."/>
            <person name="Birren B."/>
        </authorList>
    </citation>
    <scope>NUCLEOTIDE SEQUENCE [LARGE SCALE GENOMIC DNA]</scope>
    <source>
        <strain evidence="14 15">ATCC BAA-1240</strain>
    </source>
</reference>
<dbReference type="SUPFAM" id="SSF81653">
    <property type="entry name" value="Calcium ATPase, transduction domain A"/>
    <property type="match status" value="1"/>
</dbReference>
<dbReference type="InterPro" id="IPR023298">
    <property type="entry name" value="ATPase_P-typ_TM_dom_sf"/>
</dbReference>
<dbReference type="InterPro" id="IPR044492">
    <property type="entry name" value="P_typ_ATPase_HD_dom"/>
</dbReference>
<keyword evidence="8" id="KW-1278">Translocase</keyword>
<keyword evidence="12" id="KW-1003">Cell membrane</keyword>
<dbReference type="InterPro" id="IPR023299">
    <property type="entry name" value="ATPase_P-typ_cyto_dom_N"/>
</dbReference>
<dbReference type="SFLD" id="SFLDF00027">
    <property type="entry name" value="p-type_atpase"/>
    <property type="match status" value="1"/>
</dbReference>
<evidence type="ECO:0000259" key="13">
    <source>
        <dbReference type="Pfam" id="PF00122"/>
    </source>
</evidence>
<keyword evidence="6 12" id="KW-0067">ATP-binding</keyword>
<dbReference type="Gene3D" id="3.40.50.1000">
    <property type="entry name" value="HAD superfamily/HAD-like"/>
    <property type="match status" value="1"/>
</dbReference>
<dbReference type="Pfam" id="PF00702">
    <property type="entry name" value="Hydrolase"/>
    <property type="match status" value="1"/>
</dbReference>